<evidence type="ECO:0000256" key="4">
    <source>
        <dbReference type="ARBA" id="ARBA00047846"/>
    </source>
</evidence>
<dbReference type="PANTHER" id="PTHR12835:SF5">
    <property type="entry name" value="BIOTIN--PROTEIN LIGASE"/>
    <property type="match status" value="1"/>
</dbReference>
<evidence type="ECO:0000259" key="5">
    <source>
        <dbReference type="PROSITE" id="PS51733"/>
    </source>
</evidence>
<keyword evidence="2" id="KW-0092">Biotin</keyword>
<gene>
    <name evidence="6" type="ORF">J0A69_08265</name>
</gene>
<keyword evidence="1 6" id="KW-0436">Ligase</keyword>
<dbReference type="GO" id="GO:0004077">
    <property type="term" value="F:biotin--[biotin carboxyl-carrier protein] ligase activity"/>
    <property type="evidence" value="ECO:0007669"/>
    <property type="project" value="UniProtKB-EC"/>
</dbReference>
<dbReference type="RefSeq" id="WP_206586089.1">
    <property type="nucleotide sequence ID" value="NZ_JAFKCU010000002.1"/>
</dbReference>
<dbReference type="EC" id="6.3.4.15" evidence="3"/>
<dbReference type="InterPro" id="IPR004143">
    <property type="entry name" value="BPL_LPL_catalytic"/>
</dbReference>
<dbReference type="PROSITE" id="PS51733">
    <property type="entry name" value="BPL_LPL_CATALYTIC"/>
    <property type="match status" value="1"/>
</dbReference>
<proteinExistence type="predicted"/>
<keyword evidence="7" id="KW-1185">Reference proteome</keyword>
<comment type="caution">
    <text evidence="6">The sequence shown here is derived from an EMBL/GenBank/DDBJ whole genome shotgun (WGS) entry which is preliminary data.</text>
</comment>
<evidence type="ECO:0000313" key="7">
    <source>
        <dbReference type="Proteomes" id="UP000664480"/>
    </source>
</evidence>
<dbReference type="Pfam" id="PF03099">
    <property type="entry name" value="BPL_LplA_LipB"/>
    <property type="match status" value="1"/>
</dbReference>
<dbReference type="InterPro" id="IPR045864">
    <property type="entry name" value="aa-tRNA-synth_II/BPL/LPL"/>
</dbReference>
<reference evidence="6 7" key="1">
    <citation type="submission" date="2021-03" db="EMBL/GenBank/DDBJ databases">
        <title>novel species isolated from a fishpond in China.</title>
        <authorList>
            <person name="Lu H."/>
            <person name="Cai Z."/>
        </authorList>
    </citation>
    <scope>NUCLEOTIDE SEQUENCE [LARGE SCALE GENOMIC DNA]</scope>
    <source>
        <strain evidence="6 7">YJ13C</strain>
    </source>
</reference>
<dbReference type="CDD" id="cd16442">
    <property type="entry name" value="BPL"/>
    <property type="match status" value="1"/>
</dbReference>
<name>A0ABS3CEG4_9BACT</name>
<dbReference type="InterPro" id="IPR003142">
    <property type="entry name" value="BPL_C"/>
</dbReference>
<sequence length="253" mass="28405">MYKILANTIFLGKDVHFLPDCHSTNDIALQMVRSGQVQEGAIVICGYQTKGKGQRGNSWVSEPGKNLTFSLVLKPAFLDITEQFVLNMCISNAIRKVLQDYVPYLTVKWPNDLVVPDFGKLGGILIENVISSKSWENAVVGIGLNINQLVFENEKATSLSKITGNNFDLQELFRLIITQIEQSYLQLKKGKHKEIKNDYLSHLYLKNQIASFRSENGDFSGQITGIDEQGKLLIEDETGELRTFGLKEVAFLD</sequence>
<dbReference type="Proteomes" id="UP000664480">
    <property type="component" value="Unassembled WGS sequence"/>
</dbReference>
<evidence type="ECO:0000256" key="1">
    <source>
        <dbReference type="ARBA" id="ARBA00022598"/>
    </source>
</evidence>
<evidence type="ECO:0000313" key="6">
    <source>
        <dbReference type="EMBL" id="MBN7815417.1"/>
    </source>
</evidence>
<dbReference type="NCBIfam" id="TIGR00121">
    <property type="entry name" value="birA_ligase"/>
    <property type="match status" value="1"/>
</dbReference>
<dbReference type="PANTHER" id="PTHR12835">
    <property type="entry name" value="BIOTIN PROTEIN LIGASE"/>
    <property type="match status" value="1"/>
</dbReference>
<dbReference type="SUPFAM" id="SSF55681">
    <property type="entry name" value="Class II aaRS and biotin synthetases"/>
    <property type="match status" value="1"/>
</dbReference>
<evidence type="ECO:0000256" key="3">
    <source>
        <dbReference type="ARBA" id="ARBA00024227"/>
    </source>
</evidence>
<protein>
    <recommendedName>
        <fullName evidence="3">biotin--[biotin carboxyl-carrier protein] ligase</fullName>
        <ecNumber evidence="3">6.3.4.15</ecNumber>
    </recommendedName>
</protein>
<dbReference type="Gene3D" id="3.30.930.10">
    <property type="entry name" value="Bira Bifunctional Protein, Domain 2"/>
    <property type="match status" value="1"/>
</dbReference>
<dbReference type="EMBL" id="JAFKCU010000002">
    <property type="protein sequence ID" value="MBN7815417.1"/>
    <property type="molecule type" value="Genomic_DNA"/>
</dbReference>
<accession>A0ABS3CEG4</accession>
<organism evidence="6 7">
    <name type="scientific">Algoriphagus pacificus</name>
    <dbReference type="NCBI Taxonomy" id="2811234"/>
    <lineage>
        <taxon>Bacteria</taxon>
        <taxon>Pseudomonadati</taxon>
        <taxon>Bacteroidota</taxon>
        <taxon>Cytophagia</taxon>
        <taxon>Cytophagales</taxon>
        <taxon>Cyclobacteriaceae</taxon>
        <taxon>Algoriphagus</taxon>
    </lineage>
</organism>
<comment type="catalytic activity">
    <reaction evidence="4">
        <text>biotin + L-lysyl-[protein] + ATP = N(6)-biotinyl-L-lysyl-[protein] + AMP + diphosphate + H(+)</text>
        <dbReference type="Rhea" id="RHEA:11756"/>
        <dbReference type="Rhea" id="RHEA-COMP:9752"/>
        <dbReference type="Rhea" id="RHEA-COMP:10505"/>
        <dbReference type="ChEBI" id="CHEBI:15378"/>
        <dbReference type="ChEBI" id="CHEBI:29969"/>
        <dbReference type="ChEBI" id="CHEBI:30616"/>
        <dbReference type="ChEBI" id="CHEBI:33019"/>
        <dbReference type="ChEBI" id="CHEBI:57586"/>
        <dbReference type="ChEBI" id="CHEBI:83144"/>
        <dbReference type="ChEBI" id="CHEBI:456215"/>
        <dbReference type="EC" id="6.3.4.15"/>
    </reaction>
</comment>
<dbReference type="Pfam" id="PF02237">
    <property type="entry name" value="BPL_C"/>
    <property type="match status" value="1"/>
</dbReference>
<evidence type="ECO:0000256" key="2">
    <source>
        <dbReference type="ARBA" id="ARBA00023267"/>
    </source>
</evidence>
<feature type="domain" description="BPL/LPL catalytic" evidence="5">
    <location>
        <begin position="3"/>
        <end position="188"/>
    </location>
</feature>
<dbReference type="InterPro" id="IPR004408">
    <property type="entry name" value="Biotin_CoA_COase_ligase"/>
</dbReference>